<dbReference type="Pfam" id="PF13692">
    <property type="entry name" value="Glyco_trans_1_4"/>
    <property type="match status" value="1"/>
</dbReference>
<dbReference type="PANTHER" id="PTHR45947">
    <property type="entry name" value="SULFOQUINOVOSYL TRANSFERASE SQD2"/>
    <property type="match status" value="1"/>
</dbReference>
<proteinExistence type="predicted"/>
<dbReference type="InterPro" id="IPR050194">
    <property type="entry name" value="Glycosyltransferase_grp1"/>
</dbReference>
<name>A0A918P741_9NEIS</name>
<evidence type="ECO:0008006" key="3">
    <source>
        <dbReference type="Google" id="ProtNLM"/>
    </source>
</evidence>
<evidence type="ECO:0000313" key="2">
    <source>
        <dbReference type="Proteomes" id="UP000645257"/>
    </source>
</evidence>
<accession>A0A918P741</accession>
<dbReference type="AlphaFoldDB" id="A0A918P741"/>
<reference evidence="1" key="1">
    <citation type="journal article" date="2014" name="Int. J. Syst. Evol. Microbiol.">
        <title>Complete genome sequence of Corynebacterium casei LMG S-19264T (=DSM 44701T), isolated from a smear-ripened cheese.</title>
        <authorList>
            <consortium name="US DOE Joint Genome Institute (JGI-PGF)"/>
            <person name="Walter F."/>
            <person name="Albersmeier A."/>
            <person name="Kalinowski J."/>
            <person name="Ruckert C."/>
        </authorList>
    </citation>
    <scope>NUCLEOTIDE SEQUENCE</scope>
    <source>
        <strain evidence="1">KCTC 32182</strain>
    </source>
</reference>
<dbReference type="SUPFAM" id="SSF53756">
    <property type="entry name" value="UDP-Glycosyltransferase/glycogen phosphorylase"/>
    <property type="match status" value="1"/>
</dbReference>
<comment type="caution">
    <text evidence="1">The sequence shown here is derived from an EMBL/GenBank/DDBJ whole genome shotgun (WGS) entry which is preliminary data.</text>
</comment>
<organism evidence="1 2">
    <name type="scientific">Paludibacterium paludis</name>
    <dbReference type="NCBI Taxonomy" id="1225769"/>
    <lineage>
        <taxon>Bacteria</taxon>
        <taxon>Pseudomonadati</taxon>
        <taxon>Pseudomonadota</taxon>
        <taxon>Betaproteobacteria</taxon>
        <taxon>Neisseriales</taxon>
        <taxon>Chromobacteriaceae</taxon>
        <taxon>Paludibacterium</taxon>
    </lineage>
</organism>
<gene>
    <name evidence="1" type="ORF">GCM10011289_35450</name>
</gene>
<keyword evidence="2" id="KW-1185">Reference proteome</keyword>
<dbReference type="PANTHER" id="PTHR45947:SF3">
    <property type="entry name" value="SULFOQUINOVOSYL TRANSFERASE SQD2"/>
    <property type="match status" value="1"/>
</dbReference>
<protein>
    <recommendedName>
        <fullName evidence="3">Glycosyl transferase family 1</fullName>
    </recommendedName>
</protein>
<dbReference type="GO" id="GO:0016757">
    <property type="term" value="F:glycosyltransferase activity"/>
    <property type="evidence" value="ECO:0007669"/>
    <property type="project" value="TreeGrafter"/>
</dbReference>
<dbReference type="Gene3D" id="3.40.50.2000">
    <property type="entry name" value="Glycogen Phosphorylase B"/>
    <property type="match status" value="1"/>
</dbReference>
<sequence length="182" mass="20390">MPIDRRIILLSAGNLLDERKGTKYALEALSQVKDLEPFLLVVGLVDDKARDYLKEFDYHATGYIGDPAQLALVYSAADLFLFCSLADNQPLVILETMAAGTPMVGFATGGIPEMVEQDRSGYLVEQRDVPGLIRAIRRAFEGNRLSEWARCARERALLIYSFDRLTENHLALYEKHVLSLAL</sequence>
<evidence type="ECO:0000313" key="1">
    <source>
        <dbReference type="EMBL" id="GGY29320.1"/>
    </source>
</evidence>
<reference evidence="1" key="2">
    <citation type="submission" date="2020-09" db="EMBL/GenBank/DDBJ databases">
        <authorList>
            <person name="Sun Q."/>
            <person name="Kim S."/>
        </authorList>
    </citation>
    <scope>NUCLEOTIDE SEQUENCE</scope>
    <source>
        <strain evidence="1">KCTC 32182</strain>
    </source>
</reference>
<dbReference type="EMBL" id="BMYX01000029">
    <property type="protein sequence ID" value="GGY29320.1"/>
    <property type="molecule type" value="Genomic_DNA"/>
</dbReference>
<dbReference type="Proteomes" id="UP000645257">
    <property type="component" value="Unassembled WGS sequence"/>
</dbReference>